<dbReference type="SMART" id="SM00982">
    <property type="entry name" value="TRCF"/>
    <property type="match status" value="1"/>
</dbReference>
<comment type="similarity">
    <text evidence="9">In the C-terminal section; belongs to the helicase family. RecG subfamily.</text>
</comment>
<dbReference type="InterPro" id="IPR036101">
    <property type="entry name" value="CarD-like/TRCF_RID_sf"/>
</dbReference>
<dbReference type="PROSITE" id="PS51192">
    <property type="entry name" value="HELICASE_ATP_BIND_1"/>
    <property type="match status" value="1"/>
</dbReference>
<comment type="subcellular location">
    <subcellularLocation>
        <location evidence="9">Cytoplasm</location>
    </subcellularLocation>
</comment>
<dbReference type="STRING" id="1229780.BN381_20106"/>
<dbReference type="OrthoDB" id="9804325at2"/>
<dbReference type="Gene3D" id="3.30.2060.10">
    <property type="entry name" value="Penicillin-binding protein 1b domain"/>
    <property type="match status" value="1"/>
</dbReference>
<dbReference type="GO" id="GO:0005524">
    <property type="term" value="F:ATP binding"/>
    <property type="evidence" value="ECO:0007669"/>
    <property type="project" value="UniProtKB-UniRule"/>
</dbReference>
<evidence type="ECO:0000256" key="3">
    <source>
        <dbReference type="ARBA" id="ARBA00022763"/>
    </source>
</evidence>
<dbReference type="InterPro" id="IPR041471">
    <property type="entry name" value="UvrB_inter"/>
</dbReference>
<evidence type="ECO:0000256" key="1">
    <source>
        <dbReference type="ARBA" id="ARBA00022490"/>
    </source>
</evidence>
<evidence type="ECO:0000313" key="13">
    <source>
        <dbReference type="EMBL" id="CCM63282.1"/>
    </source>
</evidence>
<keyword evidence="4 9" id="KW-0378">Hydrolase</keyword>
<dbReference type="GO" id="GO:0016787">
    <property type="term" value="F:hydrolase activity"/>
    <property type="evidence" value="ECO:0007669"/>
    <property type="project" value="UniProtKB-KW"/>
</dbReference>
<dbReference type="Gene3D" id="2.40.10.170">
    <property type="match status" value="1"/>
</dbReference>
<comment type="caution">
    <text evidence="13">The sequence shown here is derived from an EMBL/GenBank/DDBJ whole genome shotgun (WGS) entry which is preliminary data.</text>
</comment>
<dbReference type="PANTHER" id="PTHR47964">
    <property type="entry name" value="ATP-DEPENDENT DNA HELICASE HOMOLOG RECG, CHLOROPLASTIC"/>
    <property type="match status" value="1"/>
</dbReference>
<dbReference type="SUPFAM" id="SSF143517">
    <property type="entry name" value="TRCF domain-like"/>
    <property type="match status" value="1"/>
</dbReference>
<reference evidence="13 14" key="1">
    <citation type="journal article" date="2013" name="ISME J.">
        <title>Metabolic model for the filamentous 'Candidatus Microthrix parvicella' based on genomic and metagenomic analyses.</title>
        <authorList>
            <person name="Jon McIlroy S."/>
            <person name="Kristiansen R."/>
            <person name="Albertsen M."/>
            <person name="Michael Karst S."/>
            <person name="Rossetti S."/>
            <person name="Lund Nielsen J."/>
            <person name="Tandoi V."/>
            <person name="James Seviour R."/>
            <person name="Nielsen P.H."/>
        </authorList>
    </citation>
    <scope>NUCLEOTIDE SEQUENCE [LARGE SCALE GENOMIC DNA]</scope>
    <source>
        <strain evidence="13 14">RN1</strain>
    </source>
</reference>
<evidence type="ECO:0000313" key="14">
    <source>
        <dbReference type="Proteomes" id="UP000018291"/>
    </source>
</evidence>
<dbReference type="Pfam" id="PF00270">
    <property type="entry name" value="DEAD"/>
    <property type="match status" value="1"/>
</dbReference>
<evidence type="ECO:0000256" key="6">
    <source>
        <dbReference type="ARBA" id="ARBA00022840"/>
    </source>
</evidence>
<comment type="function">
    <text evidence="9">Couples transcription and DNA repair by recognizing RNA polymerase (RNAP) stalled at DNA lesions. Mediates ATP-dependent release of RNAP and its truncated transcript from the DNA, and recruitment of nucleotide excision repair machinery to the damaged site.</text>
</comment>
<dbReference type="HOGENOM" id="CLU_005122_0_3_11"/>
<feature type="domain" description="Helicase ATP-binding" evidence="11">
    <location>
        <begin position="634"/>
        <end position="795"/>
    </location>
</feature>
<comment type="similarity">
    <text evidence="9">In the N-terminal section; belongs to the UvrB family.</text>
</comment>
<dbReference type="InterPro" id="IPR001650">
    <property type="entry name" value="Helicase_C-like"/>
</dbReference>
<dbReference type="AlphaFoldDB" id="R4Z422"/>
<keyword evidence="2 9" id="KW-0547">Nucleotide-binding</keyword>
<keyword evidence="6 9" id="KW-0067">ATP-binding</keyword>
<dbReference type="EC" id="3.6.4.-" evidence="9"/>
<gene>
    <name evidence="9" type="primary">mfd</name>
    <name evidence="13" type="ORF">BN381_20106</name>
</gene>
<dbReference type="SMART" id="SM00487">
    <property type="entry name" value="DEXDc"/>
    <property type="match status" value="1"/>
</dbReference>
<evidence type="ECO:0000256" key="2">
    <source>
        <dbReference type="ARBA" id="ARBA00022741"/>
    </source>
</evidence>
<dbReference type="SMART" id="SM01058">
    <property type="entry name" value="CarD_TRCF"/>
    <property type="match status" value="1"/>
</dbReference>
<sequence>MLPGARKYPPRVPLSSLAALLRDDPSVRDALGRTAATVAVPEAVRAAYIAAIAETSSRSPIVVAVPTVAEAETLCDDLGTWLGPDAVEWFPAWETLPFERVSPSTETMGRRMRVMWRLGDPARSPRVVVAPIRALLQRLGPHIEETRPVIVGVGDTVDSTQLVDELVGWGYRREYQVEHRGEVAVRGSIVDVFPATANSPVRIDLWGDEVERLTEFSVGDQRSVASISEVEIHPARELLVTEEVAVRAARLVSAEPWGAAQWQRLADGETFDGMESWLPWLTDTEHVLFDLLDADAQVLLVEPKRLADRGADLLAEEADLADSLARTWGTDGASLRRLHLHFDRLLAHTAAPAWSVLATASGPDVPVLESHRWPTAVGGGEALTARLGSLLADGYRVVVAAHNAGSLDRIDGMLGDSGLTLARHDVGVDPEGLTLARPGGHLTVAPLHEGFIASEARLAVLAESDLTGRRRTHRKPKTPRKASRDAQAFFADLAPGAYVVHHHHGVARYGGMVTRSLPGPNNTSVDRDYLLLEYRGADKLYVPSDQIDAVRQYTGGSTPTLSRMGGSDFARTKAKVRSQVAEVAQELVVLYQLRTQSEGHAYPPDTPWQTELEEAFEFTETPDQDRAIDDVKADMESDRPMDRLVCGDVGFGKTEIALRAVFKAVQDGRQAAILVPTTLLASQHFTTFSERFAPFPVRVEVLSRFLTSAQAKRVLQALAAGEVDVVVGTHRLLGADVSIPKLGLLVVDEEQRFGVSHKERIKEMSVGVDVLTLSATPIPRTLEMSLTGIRDLSLLHTAPAERQPILTYVGEFDDAPVAEAIRRELLREGQVFYVHNRVEDIDRRASQLAELVPEARIAVAHGQMDEGTLEQVMLDFWEGHYDVLVCTTIIESGIDMPMVNTLVVERADLLGLGQLHQIRGRVGRSGQRAYAYLFYPPNRELTEEAYERLKTIGESTELGSGFRIAMRDLEIRGAGNLLGTGQSGHIAAVGYDLYVEMVTQAIAELSGEPVRQPAEIKLDLPVDAHLPDDYVAQEDLRVEAYRRLATVTSQAEVDDIAAEWIDRFGPTPEPALALLSVARVRAECSRIGITECTATRNPDFSGPPLRAVLAPVELGASAHMRLDRAFPGAVYKAEPARSTNSSATTPGVGGGQLQVPVRAGHGLTEDLGTLFAQLWPPEGTEPPPLPRPTGGHASTAPRRRSTIGSRPPAPNRRPAPSPGDPAAIAEAEARAKRVAERRARRSQR</sequence>
<keyword evidence="3 9" id="KW-0227">DNA damage</keyword>
<keyword evidence="7 9" id="KW-0238">DNA-binding</keyword>
<dbReference type="InterPro" id="IPR004576">
    <property type="entry name" value="Mfd"/>
</dbReference>
<feature type="region of interest" description="Disordered" evidence="10">
    <location>
        <begin position="1133"/>
        <end position="1155"/>
    </location>
</feature>
<dbReference type="Gene3D" id="3.40.50.11180">
    <property type="match status" value="1"/>
</dbReference>
<dbReference type="SUPFAM" id="SSF52540">
    <property type="entry name" value="P-loop containing nucleoside triphosphate hydrolases"/>
    <property type="match status" value="4"/>
</dbReference>
<protein>
    <recommendedName>
        <fullName evidence="9">Transcription-repair-coupling factor</fullName>
        <shortName evidence="9">TRCF</shortName>
        <ecNumber evidence="9">3.6.4.-</ecNumber>
    </recommendedName>
</protein>
<feature type="compositionally biased region" description="Basic and acidic residues" evidence="10">
    <location>
        <begin position="1227"/>
        <end position="1237"/>
    </location>
</feature>
<dbReference type="GO" id="GO:0003684">
    <property type="term" value="F:damaged DNA binding"/>
    <property type="evidence" value="ECO:0007669"/>
    <property type="project" value="InterPro"/>
</dbReference>
<dbReference type="NCBIfam" id="TIGR00580">
    <property type="entry name" value="mfd"/>
    <property type="match status" value="1"/>
</dbReference>
<feature type="compositionally biased region" description="Pro residues" evidence="10">
    <location>
        <begin position="1207"/>
        <end position="1219"/>
    </location>
</feature>
<accession>R4Z422</accession>
<evidence type="ECO:0000256" key="8">
    <source>
        <dbReference type="ARBA" id="ARBA00023204"/>
    </source>
</evidence>
<evidence type="ECO:0000256" key="10">
    <source>
        <dbReference type="SAM" id="MobiDB-lite"/>
    </source>
</evidence>
<dbReference type="GO" id="GO:0003678">
    <property type="term" value="F:DNA helicase activity"/>
    <property type="evidence" value="ECO:0007669"/>
    <property type="project" value="TreeGrafter"/>
</dbReference>
<dbReference type="InterPro" id="IPR003711">
    <property type="entry name" value="CarD-like/TRCF_RID"/>
</dbReference>
<keyword evidence="14" id="KW-1185">Reference proteome</keyword>
<keyword evidence="1 9" id="KW-0963">Cytoplasm</keyword>
<dbReference type="GO" id="GO:0000716">
    <property type="term" value="P:transcription-coupled nucleotide-excision repair, DNA damage recognition"/>
    <property type="evidence" value="ECO:0007669"/>
    <property type="project" value="UniProtKB-UniRule"/>
</dbReference>
<dbReference type="Proteomes" id="UP000018291">
    <property type="component" value="Unassembled WGS sequence"/>
</dbReference>
<dbReference type="GO" id="GO:0005737">
    <property type="term" value="C:cytoplasm"/>
    <property type="evidence" value="ECO:0007669"/>
    <property type="project" value="UniProtKB-SubCell"/>
</dbReference>
<dbReference type="SUPFAM" id="SSF141259">
    <property type="entry name" value="CarD-like"/>
    <property type="match status" value="1"/>
</dbReference>
<keyword evidence="8 9" id="KW-0234">DNA repair</keyword>
<dbReference type="InterPro" id="IPR014001">
    <property type="entry name" value="Helicase_ATP-bd"/>
</dbReference>
<dbReference type="Pfam" id="PF17757">
    <property type="entry name" value="UvrB_inter"/>
    <property type="match status" value="1"/>
</dbReference>
<evidence type="ECO:0000256" key="7">
    <source>
        <dbReference type="ARBA" id="ARBA00023125"/>
    </source>
</evidence>
<evidence type="ECO:0000259" key="12">
    <source>
        <dbReference type="PROSITE" id="PS51194"/>
    </source>
</evidence>
<dbReference type="InterPro" id="IPR011545">
    <property type="entry name" value="DEAD/DEAH_box_helicase_dom"/>
</dbReference>
<evidence type="ECO:0000256" key="5">
    <source>
        <dbReference type="ARBA" id="ARBA00022806"/>
    </source>
</evidence>
<dbReference type="EMBL" id="CANL01000012">
    <property type="protein sequence ID" value="CCM63282.1"/>
    <property type="molecule type" value="Genomic_DNA"/>
</dbReference>
<dbReference type="HAMAP" id="MF_00969">
    <property type="entry name" value="TRCF"/>
    <property type="match status" value="1"/>
</dbReference>
<dbReference type="PANTHER" id="PTHR47964:SF1">
    <property type="entry name" value="ATP-DEPENDENT DNA HELICASE HOMOLOG RECG, CHLOROPLASTIC"/>
    <property type="match status" value="1"/>
</dbReference>
<dbReference type="InterPro" id="IPR037235">
    <property type="entry name" value="TRCF-like_C_D7"/>
</dbReference>
<dbReference type="InterPro" id="IPR047112">
    <property type="entry name" value="RecG/Mfd"/>
</dbReference>
<organism evidence="13 14">
    <name type="scientific">Candidatus Neomicrothrix parvicella RN1</name>
    <dbReference type="NCBI Taxonomy" id="1229780"/>
    <lineage>
        <taxon>Bacteria</taxon>
        <taxon>Bacillati</taxon>
        <taxon>Actinomycetota</taxon>
        <taxon>Acidimicrobiia</taxon>
        <taxon>Acidimicrobiales</taxon>
        <taxon>Microthrixaceae</taxon>
        <taxon>Candidatus Neomicrothrix</taxon>
    </lineage>
</organism>
<dbReference type="SMART" id="SM00490">
    <property type="entry name" value="HELICc"/>
    <property type="match status" value="1"/>
</dbReference>
<dbReference type="GO" id="GO:0006355">
    <property type="term" value="P:regulation of DNA-templated transcription"/>
    <property type="evidence" value="ECO:0007669"/>
    <property type="project" value="UniProtKB-UniRule"/>
</dbReference>
<feature type="region of interest" description="Disordered" evidence="10">
    <location>
        <begin position="1174"/>
        <end position="1244"/>
    </location>
</feature>
<proteinExistence type="inferred from homology"/>
<feature type="domain" description="Helicase C-terminal" evidence="12">
    <location>
        <begin position="820"/>
        <end position="970"/>
    </location>
</feature>
<evidence type="ECO:0000256" key="4">
    <source>
        <dbReference type="ARBA" id="ARBA00022801"/>
    </source>
</evidence>
<dbReference type="Pfam" id="PF03461">
    <property type="entry name" value="TRCF"/>
    <property type="match status" value="1"/>
</dbReference>
<dbReference type="Gene3D" id="3.90.1150.50">
    <property type="entry name" value="Transcription-repair-coupling factor, D7 domain"/>
    <property type="match status" value="1"/>
</dbReference>
<keyword evidence="5" id="KW-0347">Helicase</keyword>
<evidence type="ECO:0000256" key="9">
    <source>
        <dbReference type="HAMAP-Rule" id="MF_00969"/>
    </source>
</evidence>
<dbReference type="Gene3D" id="3.40.50.300">
    <property type="entry name" value="P-loop containing nucleotide triphosphate hydrolases"/>
    <property type="match status" value="2"/>
</dbReference>
<dbReference type="CDD" id="cd17991">
    <property type="entry name" value="DEXHc_TRCF"/>
    <property type="match status" value="1"/>
</dbReference>
<dbReference type="CDD" id="cd18810">
    <property type="entry name" value="SF2_C_TRCF"/>
    <property type="match status" value="1"/>
</dbReference>
<dbReference type="InterPro" id="IPR027417">
    <property type="entry name" value="P-loop_NTPase"/>
</dbReference>
<dbReference type="eggNOG" id="COG1197">
    <property type="taxonomic scope" value="Bacteria"/>
</dbReference>
<evidence type="ECO:0000259" key="11">
    <source>
        <dbReference type="PROSITE" id="PS51192"/>
    </source>
</evidence>
<dbReference type="Pfam" id="PF00271">
    <property type="entry name" value="Helicase_C"/>
    <property type="match status" value="1"/>
</dbReference>
<name>R4Z422_9ACTN</name>
<dbReference type="Pfam" id="PF02559">
    <property type="entry name" value="CarD_TRCF_RID"/>
    <property type="match status" value="1"/>
</dbReference>
<dbReference type="InterPro" id="IPR005118">
    <property type="entry name" value="TRCF_C"/>
</dbReference>
<dbReference type="PROSITE" id="PS51194">
    <property type="entry name" value="HELICASE_CTER"/>
    <property type="match status" value="1"/>
</dbReference>